<gene>
    <name evidence="1" type="ORF">COCSADRAFT_102515</name>
</gene>
<dbReference type="eggNOG" id="ENOG502SGIT">
    <property type="taxonomic scope" value="Eukaryota"/>
</dbReference>
<dbReference type="SUPFAM" id="SSF46785">
    <property type="entry name" value="Winged helix' DNA-binding domain"/>
    <property type="match status" value="1"/>
</dbReference>
<dbReference type="HOGENOM" id="CLU_136716_0_0_1"/>
<dbReference type="KEGG" id="bsc:COCSADRAFT_102515"/>
<dbReference type="GeneID" id="19129804"/>
<dbReference type="EMBL" id="KB445654">
    <property type="protein sequence ID" value="EMD58787.1"/>
    <property type="molecule type" value="Genomic_DNA"/>
</dbReference>
<dbReference type="OrthoDB" id="2563170at2759"/>
<dbReference type="InterPro" id="IPR036388">
    <property type="entry name" value="WH-like_DNA-bd_sf"/>
</dbReference>
<dbReference type="RefSeq" id="XP_007705290.1">
    <property type="nucleotide sequence ID" value="XM_007707100.1"/>
</dbReference>
<dbReference type="InterPro" id="IPR036390">
    <property type="entry name" value="WH_DNA-bd_sf"/>
</dbReference>
<dbReference type="Gene3D" id="1.10.10.10">
    <property type="entry name" value="Winged helix-like DNA-binding domain superfamily/Winged helix DNA-binding domain"/>
    <property type="match status" value="1"/>
</dbReference>
<proteinExistence type="predicted"/>
<dbReference type="OMA" id="WPKTICP"/>
<evidence type="ECO:0000313" key="2">
    <source>
        <dbReference type="Proteomes" id="UP000016934"/>
    </source>
</evidence>
<sequence length="103" mass="11645">MSLNENQRSLILNHADRLLSTRAWPKTICPSEIARALSGAELDTLNATTWRDTMDIIRQLLWEKRASGEVEVMQKGEVVTAESLKDIRGPIRVRMAKTQVSQV</sequence>
<dbReference type="Pfam" id="PF11625">
    <property type="entry name" value="DUF3253"/>
    <property type="match status" value="1"/>
</dbReference>
<accession>M2SPU7</accession>
<reference evidence="2" key="2">
    <citation type="journal article" date="2013" name="PLoS Genet.">
        <title>Comparative genome structure, secondary metabolite, and effector coding capacity across Cochliobolus pathogens.</title>
        <authorList>
            <person name="Condon B.J."/>
            <person name="Leng Y."/>
            <person name="Wu D."/>
            <person name="Bushley K.E."/>
            <person name="Ohm R.A."/>
            <person name="Otillar R."/>
            <person name="Martin J."/>
            <person name="Schackwitz W."/>
            <person name="Grimwood J."/>
            <person name="MohdZainudin N."/>
            <person name="Xue C."/>
            <person name="Wang R."/>
            <person name="Manning V.A."/>
            <person name="Dhillon B."/>
            <person name="Tu Z.J."/>
            <person name="Steffenson B.J."/>
            <person name="Salamov A."/>
            <person name="Sun H."/>
            <person name="Lowry S."/>
            <person name="LaButti K."/>
            <person name="Han J."/>
            <person name="Copeland A."/>
            <person name="Lindquist E."/>
            <person name="Barry K."/>
            <person name="Schmutz J."/>
            <person name="Baker S.E."/>
            <person name="Ciuffetti L.M."/>
            <person name="Grigoriev I.V."/>
            <person name="Zhong S."/>
            <person name="Turgeon B.G."/>
        </authorList>
    </citation>
    <scope>NUCLEOTIDE SEQUENCE [LARGE SCALE GENOMIC DNA]</scope>
    <source>
        <strain evidence="2">ND90Pr / ATCC 201652</strain>
    </source>
</reference>
<evidence type="ECO:0008006" key="3">
    <source>
        <dbReference type="Google" id="ProtNLM"/>
    </source>
</evidence>
<name>M2SPU7_COCSN</name>
<organism evidence="1 2">
    <name type="scientific">Cochliobolus sativus (strain ND90Pr / ATCC 201652)</name>
    <name type="common">Common root rot and spot blotch fungus</name>
    <name type="synonym">Bipolaris sorokiniana</name>
    <dbReference type="NCBI Taxonomy" id="665912"/>
    <lineage>
        <taxon>Eukaryota</taxon>
        <taxon>Fungi</taxon>
        <taxon>Dikarya</taxon>
        <taxon>Ascomycota</taxon>
        <taxon>Pezizomycotina</taxon>
        <taxon>Dothideomycetes</taxon>
        <taxon>Pleosporomycetidae</taxon>
        <taxon>Pleosporales</taxon>
        <taxon>Pleosporineae</taxon>
        <taxon>Pleosporaceae</taxon>
        <taxon>Bipolaris</taxon>
    </lineage>
</organism>
<dbReference type="Proteomes" id="UP000016934">
    <property type="component" value="Unassembled WGS sequence"/>
</dbReference>
<reference evidence="1 2" key="1">
    <citation type="journal article" date="2012" name="PLoS Pathog.">
        <title>Diverse lifestyles and strategies of plant pathogenesis encoded in the genomes of eighteen Dothideomycetes fungi.</title>
        <authorList>
            <person name="Ohm R.A."/>
            <person name="Feau N."/>
            <person name="Henrissat B."/>
            <person name="Schoch C.L."/>
            <person name="Horwitz B.A."/>
            <person name="Barry K.W."/>
            <person name="Condon B.J."/>
            <person name="Copeland A.C."/>
            <person name="Dhillon B."/>
            <person name="Glaser F."/>
            <person name="Hesse C.N."/>
            <person name="Kosti I."/>
            <person name="LaButti K."/>
            <person name="Lindquist E.A."/>
            <person name="Lucas S."/>
            <person name="Salamov A.A."/>
            <person name="Bradshaw R.E."/>
            <person name="Ciuffetti L."/>
            <person name="Hamelin R.C."/>
            <person name="Kema G.H.J."/>
            <person name="Lawrence C."/>
            <person name="Scott J.A."/>
            <person name="Spatafora J.W."/>
            <person name="Turgeon B.G."/>
            <person name="de Wit P.J.G.M."/>
            <person name="Zhong S."/>
            <person name="Goodwin S.B."/>
            <person name="Grigoriev I.V."/>
        </authorList>
    </citation>
    <scope>NUCLEOTIDE SEQUENCE [LARGE SCALE GENOMIC DNA]</scope>
    <source>
        <strain evidence="2">ND90Pr / ATCC 201652</strain>
    </source>
</reference>
<dbReference type="InterPro" id="IPR021660">
    <property type="entry name" value="DUF3253"/>
</dbReference>
<evidence type="ECO:0000313" key="1">
    <source>
        <dbReference type="EMBL" id="EMD58787.1"/>
    </source>
</evidence>
<protein>
    <recommendedName>
        <fullName evidence="3">DUF3253 domain-containing protein</fullName>
    </recommendedName>
</protein>
<keyword evidence="2" id="KW-1185">Reference proteome</keyword>
<dbReference type="AlphaFoldDB" id="M2SPU7"/>